<dbReference type="PROSITE" id="PS51257">
    <property type="entry name" value="PROKAR_LIPOPROTEIN"/>
    <property type="match status" value="1"/>
</dbReference>
<protein>
    <recommendedName>
        <fullName evidence="4">DUF3558 domain-containing protein</fullName>
    </recommendedName>
</protein>
<evidence type="ECO:0000313" key="3">
    <source>
        <dbReference type="Proteomes" id="UP000676967"/>
    </source>
</evidence>
<accession>A0ABM7LLB0</accession>
<reference evidence="2 3" key="1">
    <citation type="submission" date="2020-08" db="EMBL/GenBank/DDBJ databases">
        <title>Whole genome shotgun sequence of Actinoplanes ianthinogenes NBRC 13996.</title>
        <authorList>
            <person name="Komaki H."/>
            <person name="Tamura T."/>
        </authorList>
    </citation>
    <scope>NUCLEOTIDE SEQUENCE [LARGE SCALE GENOMIC DNA]</scope>
    <source>
        <strain evidence="2 3">NBRC 13996</strain>
    </source>
</reference>
<proteinExistence type="predicted"/>
<evidence type="ECO:0000256" key="1">
    <source>
        <dbReference type="SAM" id="SignalP"/>
    </source>
</evidence>
<evidence type="ECO:0000313" key="2">
    <source>
        <dbReference type="EMBL" id="BCJ40039.1"/>
    </source>
</evidence>
<gene>
    <name evidence="2" type="ORF">Aiant_06960</name>
</gene>
<sequence>MSGRYTAVPVLAVLLLTACADQAARPEAPASAAVSPAPAAPCGLASSTPAGATLRAADVGPAGGVTSSRFVVLTAERCGGVAVQPDRCDTFPWVAENGLYALGGRAWLSVTVGKVREQVVLYAPDSSFAATYEQAAGGCGFANLTVLDGRPVTMQRTGGGSSEVVYMAPGSVIWLSSADPAIGTAELVRLAGVAESRARSLPYPS</sequence>
<name>A0ABM7LLB0_9ACTN</name>
<keyword evidence="1" id="KW-0732">Signal</keyword>
<evidence type="ECO:0008006" key="4">
    <source>
        <dbReference type="Google" id="ProtNLM"/>
    </source>
</evidence>
<feature type="signal peptide" evidence="1">
    <location>
        <begin position="1"/>
        <end position="23"/>
    </location>
</feature>
<organism evidence="2 3">
    <name type="scientific">Actinoplanes ianthinogenes</name>
    <dbReference type="NCBI Taxonomy" id="122358"/>
    <lineage>
        <taxon>Bacteria</taxon>
        <taxon>Bacillati</taxon>
        <taxon>Actinomycetota</taxon>
        <taxon>Actinomycetes</taxon>
        <taxon>Micromonosporales</taxon>
        <taxon>Micromonosporaceae</taxon>
        <taxon>Actinoplanes</taxon>
    </lineage>
</organism>
<keyword evidence="3" id="KW-1185">Reference proteome</keyword>
<dbReference type="Proteomes" id="UP000676967">
    <property type="component" value="Chromosome"/>
</dbReference>
<dbReference type="EMBL" id="AP023356">
    <property type="protein sequence ID" value="BCJ40039.1"/>
    <property type="molecule type" value="Genomic_DNA"/>
</dbReference>
<feature type="chain" id="PRO_5047478760" description="DUF3558 domain-containing protein" evidence="1">
    <location>
        <begin position="24"/>
        <end position="205"/>
    </location>
</feature>
<dbReference type="RefSeq" id="WP_189330900.1">
    <property type="nucleotide sequence ID" value="NZ_AP023356.1"/>
</dbReference>